<dbReference type="InterPro" id="IPR013083">
    <property type="entry name" value="Znf_RING/FYVE/PHD"/>
</dbReference>
<feature type="repeat" description="WD" evidence="3">
    <location>
        <begin position="604"/>
        <end position="646"/>
    </location>
</feature>
<dbReference type="SUPFAM" id="SSF50998">
    <property type="entry name" value="Quinoprotein alcohol dehydrogenase-like"/>
    <property type="match status" value="1"/>
</dbReference>
<dbReference type="CDD" id="cd16655">
    <property type="entry name" value="RING-Ubox_WDSUB1-like"/>
    <property type="match status" value="1"/>
</dbReference>
<feature type="domain" description="U-box" evidence="4">
    <location>
        <begin position="732"/>
        <end position="806"/>
    </location>
</feature>
<dbReference type="Pfam" id="PF00400">
    <property type="entry name" value="WD40"/>
    <property type="match status" value="11"/>
</dbReference>
<dbReference type="SMART" id="SM00320">
    <property type="entry name" value="WD40"/>
    <property type="match status" value="14"/>
</dbReference>
<feature type="repeat" description="WD" evidence="3">
    <location>
        <begin position="303"/>
        <end position="344"/>
    </location>
</feature>
<dbReference type="InterPro" id="IPR019775">
    <property type="entry name" value="WD40_repeat_CS"/>
</dbReference>
<dbReference type="InterPro" id="IPR011047">
    <property type="entry name" value="Quinoprotein_ADH-like_sf"/>
</dbReference>
<proteinExistence type="predicted"/>
<dbReference type="Gene3D" id="3.30.40.10">
    <property type="entry name" value="Zinc/RING finger domain, C3HC4 (zinc finger)"/>
    <property type="match status" value="1"/>
</dbReference>
<name>A0A1B6HGF0_9HEMI</name>
<evidence type="ECO:0000256" key="2">
    <source>
        <dbReference type="ARBA" id="ARBA00022737"/>
    </source>
</evidence>
<dbReference type="SMART" id="SM00504">
    <property type="entry name" value="Ubox"/>
    <property type="match status" value="1"/>
</dbReference>
<keyword evidence="1 3" id="KW-0853">WD repeat</keyword>
<dbReference type="AlphaFoldDB" id="A0A1B6HGF0"/>
<evidence type="ECO:0000259" key="4">
    <source>
        <dbReference type="PROSITE" id="PS51698"/>
    </source>
</evidence>
<dbReference type="GO" id="GO:0016567">
    <property type="term" value="P:protein ubiquitination"/>
    <property type="evidence" value="ECO:0007669"/>
    <property type="project" value="InterPro"/>
</dbReference>
<evidence type="ECO:0000256" key="3">
    <source>
        <dbReference type="PROSITE-ProRule" id="PRU00221"/>
    </source>
</evidence>
<feature type="repeat" description="WD" evidence="3">
    <location>
        <begin position="143"/>
        <end position="174"/>
    </location>
</feature>
<dbReference type="PANTHER" id="PTHR19848:SF8">
    <property type="entry name" value="F-BOX AND WD REPEAT DOMAIN CONTAINING 7"/>
    <property type="match status" value="1"/>
</dbReference>
<evidence type="ECO:0000313" key="5">
    <source>
        <dbReference type="EMBL" id="JAS73689.1"/>
    </source>
</evidence>
<dbReference type="Gene3D" id="2.130.10.10">
    <property type="entry name" value="YVTN repeat-like/Quinoprotein amine dehydrogenase"/>
    <property type="match status" value="5"/>
</dbReference>
<dbReference type="PROSITE" id="PS00678">
    <property type="entry name" value="WD_REPEATS_1"/>
    <property type="match status" value="3"/>
</dbReference>
<dbReference type="InterPro" id="IPR020472">
    <property type="entry name" value="WD40_PAC1"/>
</dbReference>
<dbReference type="InterPro" id="IPR036322">
    <property type="entry name" value="WD40_repeat_dom_sf"/>
</dbReference>
<keyword evidence="2" id="KW-0677">Repeat</keyword>
<protein>
    <recommendedName>
        <fullName evidence="4">U-box domain-containing protein</fullName>
    </recommendedName>
</protein>
<organism evidence="5">
    <name type="scientific">Homalodisca liturata</name>
    <dbReference type="NCBI Taxonomy" id="320908"/>
    <lineage>
        <taxon>Eukaryota</taxon>
        <taxon>Metazoa</taxon>
        <taxon>Ecdysozoa</taxon>
        <taxon>Arthropoda</taxon>
        <taxon>Hexapoda</taxon>
        <taxon>Insecta</taxon>
        <taxon>Pterygota</taxon>
        <taxon>Neoptera</taxon>
        <taxon>Paraneoptera</taxon>
        <taxon>Hemiptera</taxon>
        <taxon>Auchenorrhyncha</taxon>
        <taxon>Membracoidea</taxon>
        <taxon>Cicadellidae</taxon>
        <taxon>Cicadellinae</taxon>
        <taxon>Proconiini</taxon>
        <taxon>Homalodisca</taxon>
    </lineage>
</organism>
<dbReference type="GO" id="GO:0004842">
    <property type="term" value="F:ubiquitin-protein transferase activity"/>
    <property type="evidence" value="ECO:0007669"/>
    <property type="project" value="InterPro"/>
</dbReference>
<dbReference type="InterPro" id="IPR015943">
    <property type="entry name" value="WD40/YVTN_repeat-like_dom_sf"/>
</dbReference>
<dbReference type="PROSITE" id="PS50082">
    <property type="entry name" value="WD_REPEATS_2"/>
    <property type="match status" value="8"/>
</dbReference>
<dbReference type="PROSITE" id="PS51698">
    <property type="entry name" value="U_BOX"/>
    <property type="match status" value="1"/>
</dbReference>
<feature type="repeat" description="WD" evidence="3">
    <location>
        <begin position="261"/>
        <end position="302"/>
    </location>
</feature>
<evidence type="ECO:0000256" key="1">
    <source>
        <dbReference type="ARBA" id="ARBA00022574"/>
    </source>
</evidence>
<dbReference type="PROSITE" id="PS50294">
    <property type="entry name" value="WD_REPEATS_REGION"/>
    <property type="match status" value="8"/>
</dbReference>
<reference evidence="5" key="1">
    <citation type="submission" date="2015-11" db="EMBL/GenBank/DDBJ databases">
        <title>De novo transcriptome assembly of four potential Pierce s Disease insect vectors from Arizona vineyards.</title>
        <authorList>
            <person name="Tassone E.E."/>
        </authorList>
    </citation>
    <scope>NUCLEOTIDE SEQUENCE</scope>
</reference>
<sequence>MSHNLVYNLLRTIKLSGDINSCNFSQHNSLAIGTSDKSVSVWEWSEEGFRETFYSPLLNHDYAVTSVVFSPDGLILATSSTDGMTYIINVKTGTVKACIVQSIGGGVRESSISPPPHQLLATVTDEGYIFLWNLVTCQIQRYWLGHEACISSLAFSPDCYLLATGDTDGTYKLWLVDHAVCHLFTADRLYAHIQKDSHDGALLTLAFSPNSYTELITKDYQLCSGGDDNMLRLWHISICMSSCSTKDYQKPVITVKLLKVLEGHLSSVTCVKFSPDGRFIGSTSLDSSARIWEVSSGVCLRVLGGHLHSVFCCAFSTELAFFASGSNDKTVNVWQLTNKTIPVTHISAGVGDEDCAEKALGQRCFDMIEIININSHVNAVDFNNSHDLVVGGSDKMVRAFAQKGPKYKELPMSPMKGHAYSVASVEFSRCGRYLVTASIDGAIIVWNYLNGEMINKPFHLSSQGGRAARFSPSTDCLAIGGNDGKAYLWSINSQSISHAYPGHIESVNCVAFTPDQEYLATGCAAGQLKVWKSNPACSLCQLLLENVHDLGVISCDFSHNFIKDKASSARGYRLATGGNDCIVRVFKMWPIDDLVMKFEEMFFMRGHGGSITQVRFSSKSSDVLASTAIDRTTRIWNMQNGQCLNVLSYHKNQVTCCAFSPDATLLATGSLDSSVIIWEVPKVISLQNKHESDANGKYAVNPDEALDSFEALTLEDVQLDDLVTAFKMSSADVPNHMICPITQQVMIDPVICEDGFTYEHDAIRAWMVNGRNTSPITNVPLSSTLVVPNTALRAEIKQFLLLHYNAGYKST</sequence>
<feature type="repeat" description="WD" evidence="3">
    <location>
        <begin position="415"/>
        <end position="456"/>
    </location>
</feature>
<dbReference type="InterPro" id="IPR003613">
    <property type="entry name" value="Ubox_domain"/>
</dbReference>
<dbReference type="Pfam" id="PF04564">
    <property type="entry name" value="U-box"/>
    <property type="match status" value="1"/>
</dbReference>
<dbReference type="CDD" id="cd00200">
    <property type="entry name" value="WD40"/>
    <property type="match status" value="2"/>
</dbReference>
<dbReference type="InterPro" id="IPR001680">
    <property type="entry name" value="WD40_rpt"/>
</dbReference>
<feature type="repeat" description="WD" evidence="3">
    <location>
        <begin position="647"/>
        <end position="680"/>
    </location>
</feature>
<dbReference type="SUPFAM" id="SSF57850">
    <property type="entry name" value="RING/U-box"/>
    <property type="match status" value="1"/>
</dbReference>
<dbReference type="PRINTS" id="PR00320">
    <property type="entry name" value="GPROTEINBRPT"/>
</dbReference>
<feature type="repeat" description="WD" evidence="3">
    <location>
        <begin position="57"/>
        <end position="98"/>
    </location>
</feature>
<dbReference type="EMBL" id="GECU01034017">
    <property type="protein sequence ID" value="JAS73689.1"/>
    <property type="molecule type" value="Transcribed_RNA"/>
</dbReference>
<feature type="repeat" description="WD" evidence="3">
    <location>
        <begin position="500"/>
        <end position="532"/>
    </location>
</feature>
<accession>A0A1B6HGF0</accession>
<gene>
    <name evidence="5" type="ORF">g.37923</name>
</gene>
<dbReference type="SUPFAM" id="SSF50978">
    <property type="entry name" value="WD40 repeat-like"/>
    <property type="match status" value="1"/>
</dbReference>
<dbReference type="PANTHER" id="PTHR19848">
    <property type="entry name" value="WD40 REPEAT PROTEIN"/>
    <property type="match status" value="1"/>
</dbReference>